<feature type="non-terminal residue" evidence="2">
    <location>
        <position position="141"/>
    </location>
</feature>
<dbReference type="Proteomes" id="UP000799118">
    <property type="component" value="Unassembled WGS sequence"/>
</dbReference>
<dbReference type="EMBL" id="ML769742">
    <property type="protein sequence ID" value="KAE9388454.1"/>
    <property type="molecule type" value="Genomic_DNA"/>
</dbReference>
<reference evidence="2" key="1">
    <citation type="journal article" date="2019" name="Environ. Microbiol.">
        <title>Fungal ecological strategies reflected in gene transcription - a case study of two litter decomposers.</title>
        <authorList>
            <person name="Barbi F."/>
            <person name="Kohler A."/>
            <person name="Barry K."/>
            <person name="Baskaran P."/>
            <person name="Daum C."/>
            <person name="Fauchery L."/>
            <person name="Ihrmark K."/>
            <person name="Kuo A."/>
            <person name="LaButti K."/>
            <person name="Lipzen A."/>
            <person name="Morin E."/>
            <person name="Grigoriev I.V."/>
            <person name="Henrissat B."/>
            <person name="Lindahl B."/>
            <person name="Martin F."/>
        </authorList>
    </citation>
    <scope>NUCLEOTIDE SEQUENCE</scope>
    <source>
        <strain evidence="2">JB14</strain>
    </source>
</reference>
<protein>
    <submittedName>
        <fullName evidence="2">Uncharacterized protein</fullName>
    </submittedName>
</protein>
<evidence type="ECO:0000313" key="3">
    <source>
        <dbReference type="Proteomes" id="UP000799118"/>
    </source>
</evidence>
<feature type="region of interest" description="Disordered" evidence="1">
    <location>
        <begin position="63"/>
        <end position="94"/>
    </location>
</feature>
<proteinExistence type="predicted"/>
<keyword evidence="3" id="KW-1185">Reference proteome</keyword>
<evidence type="ECO:0000313" key="2">
    <source>
        <dbReference type="EMBL" id="KAE9388454.1"/>
    </source>
</evidence>
<feature type="compositionally biased region" description="Polar residues" evidence="1">
    <location>
        <begin position="1"/>
        <end position="11"/>
    </location>
</feature>
<name>A0A6A4GTJ3_9AGAR</name>
<feature type="region of interest" description="Disordered" evidence="1">
    <location>
        <begin position="1"/>
        <end position="40"/>
    </location>
</feature>
<accession>A0A6A4GTJ3</accession>
<sequence length="141" mass="15482">MINVSNSTANRPRTFPHTHKAVKKSTPSAGGTTQGIRKRRLEGTGYRYKWTDSTPKIERIKALPSEGFNGSASTPSEKTIRFSSTDTPSRPTLPPRCYSQIFKAVTYDYTFSLGDNATFAKTSGMAGCFTSNVIRASLIIH</sequence>
<evidence type="ECO:0000256" key="1">
    <source>
        <dbReference type="SAM" id="MobiDB-lite"/>
    </source>
</evidence>
<feature type="compositionally biased region" description="Polar residues" evidence="1">
    <location>
        <begin position="25"/>
        <end position="35"/>
    </location>
</feature>
<organism evidence="2 3">
    <name type="scientific">Gymnopus androsaceus JB14</name>
    <dbReference type="NCBI Taxonomy" id="1447944"/>
    <lineage>
        <taxon>Eukaryota</taxon>
        <taxon>Fungi</taxon>
        <taxon>Dikarya</taxon>
        <taxon>Basidiomycota</taxon>
        <taxon>Agaricomycotina</taxon>
        <taxon>Agaricomycetes</taxon>
        <taxon>Agaricomycetidae</taxon>
        <taxon>Agaricales</taxon>
        <taxon>Marasmiineae</taxon>
        <taxon>Omphalotaceae</taxon>
        <taxon>Gymnopus</taxon>
    </lineage>
</organism>
<dbReference type="OrthoDB" id="73875at2759"/>
<gene>
    <name evidence="2" type="ORF">BT96DRAFT_927072</name>
</gene>
<dbReference type="AlphaFoldDB" id="A0A6A4GTJ3"/>
<feature type="compositionally biased region" description="Basic residues" evidence="1">
    <location>
        <begin position="14"/>
        <end position="23"/>
    </location>
</feature>
<feature type="compositionally biased region" description="Polar residues" evidence="1">
    <location>
        <begin position="68"/>
        <end position="90"/>
    </location>
</feature>